<name>A0A9P6NI13_9BASI</name>
<protein>
    <submittedName>
        <fullName evidence="1">Uncharacterized protein</fullName>
    </submittedName>
</protein>
<comment type="caution">
    <text evidence="1">The sequence shown here is derived from an EMBL/GenBank/DDBJ whole genome shotgun (WGS) entry which is preliminary data.</text>
</comment>
<reference evidence="1" key="1">
    <citation type="submission" date="2013-11" db="EMBL/GenBank/DDBJ databases">
        <title>Genome sequence of the fusiform rust pathogen reveals effectors for host alternation and coevolution with pine.</title>
        <authorList>
            <consortium name="DOE Joint Genome Institute"/>
            <person name="Smith K."/>
            <person name="Pendleton A."/>
            <person name="Kubisiak T."/>
            <person name="Anderson C."/>
            <person name="Salamov A."/>
            <person name="Aerts A."/>
            <person name="Riley R."/>
            <person name="Clum A."/>
            <person name="Lindquist E."/>
            <person name="Ence D."/>
            <person name="Campbell M."/>
            <person name="Kronenberg Z."/>
            <person name="Feau N."/>
            <person name="Dhillon B."/>
            <person name="Hamelin R."/>
            <person name="Burleigh J."/>
            <person name="Smith J."/>
            <person name="Yandell M."/>
            <person name="Nelson C."/>
            <person name="Grigoriev I."/>
            <person name="Davis J."/>
        </authorList>
    </citation>
    <scope>NUCLEOTIDE SEQUENCE</scope>
    <source>
        <strain evidence="1">G11</strain>
    </source>
</reference>
<dbReference type="EMBL" id="MU167262">
    <property type="protein sequence ID" value="KAG0146354.1"/>
    <property type="molecule type" value="Genomic_DNA"/>
</dbReference>
<dbReference type="Proteomes" id="UP000886653">
    <property type="component" value="Unassembled WGS sequence"/>
</dbReference>
<sequence length="251" mass="27992">MNIALEVIRLSESGMGLAVPEQASVGEYGTRTIMQKLCINRPRDQTVDLSRTEGISFEYRETNDASAGIGPCSHALIVGYSSGSKWKSDQRRINKKNQALDARPSPRCDLVTTIATKYIFNTRPTVEKQETQLADQTQRQIVGYGSSPAPNRELITLYHAANVITSRMEQLKTYFLIVDRMGYEGIPITFLAQLFPENLQRLSRHLEGPDPAGAGYSRAKSDSWHKNWCLMRGPASRARRSQLTSLPASIS</sequence>
<keyword evidence="2" id="KW-1185">Reference proteome</keyword>
<evidence type="ECO:0000313" key="1">
    <source>
        <dbReference type="EMBL" id="KAG0146354.1"/>
    </source>
</evidence>
<evidence type="ECO:0000313" key="2">
    <source>
        <dbReference type="Proteomes" id="UP000886653"/>
    </source>
</evidence>
<accession>A0A9P6NI13</accession>
<gene>
    <name evidence="1" type="ORF">CROQUDRAFT_107223</name>
</gene>
<dbReference type="AlphaFoldDB" id="A0A9P6NI13"/>
<proteinExistence type="predicted"/>
<organism evidence="1 2">
    <name type="scientific">Cronartium quercuum f. sp. fusiforme G11</name>
    <dbReference type="NCBI Taxonomy" id="708437"/>
    <lineage>
        <taxon>Eukaryota</taxon>
        <taxon>Fungi</taxon>
        <taxon>Dikarya</taxon>
        <taxon>Basidiomycota</taxon>
        <taxon>Pucciniomycotina</taxon>
        <taxon>Pucciniomycetes</taxon>
        <taxon>Pucciniales</taxon>
        <taxon>Coleosporiaceae</taxon>
        <taxon>Cronartium</taxon>
    </lineage>
</organism>